<protein>
    <recommendedName>
        <fullName evidence="1">AMP-binding enzyme C-terminal domain-containing protein</fullName>
    </recommendedName>
</protein>
<dbReference type="AlphaFoldDB" id="A0AAD1D831"/>
<name>A0AAD1D831_SPHMI</name>
<gene>
    <name evidence="2" type="ORF">SmB9_33200</name>
</gene>
<feature type="domain" description="AMP-binding enzyme C-terminal" evidence="1">
    <location>
        <begin position="2"/>
        <end position="55"/>
    </location>
</feature>
<reference evidence="2 3" key="1">
    <citation type="submission" date="2018-06" db="EMBL/GenBank/DDBJ databases">
        <title>Complete Genome Sequence of the Microcystin-Degrading Bacterium Sphingosinicella microcystinivorans Strain B-9.</title>
        <authorList>
            <person name="Jin H."/>
            <person name="Nishizawa T."/>
            <person name="Guo Y."/>
            <person name="Nishizawa A."/>
            <person name="Park H."/>
            <person name="Kato H."/>
            <person name="Tsuji K."/>
            <person name="Harada K."/>
        </authorList>
    </citation>
    <scope>NUCLEOTIDE SEQUENCE [LARGE SCALE GENOMIC DNA]</scope>
    <source>
        <strain evidence="2 3">B9</strain>
    </source>
</reference>
<proteinExistence type="predicted"/>
<evidence type="ECO:0000313" key="2">
    <source>
        <dbReference type="EMBL" id="BBE35662.1"/>
    </source>
</evidence>
<evidence type="ECO:0000259" key="1">
    <source>
        <dbReference type="Pfam" id="PF13193"/>
    </source>
</evidence>
<sequence length="127" mass="14284">MVGVPDPLYGEIGHAWVLPDAAAGEATPDAEALESYCRDHLTNYKVPKRFHVRPKGPTLMTGPKIIEWVDVSYIHNLIATFGEVGIARYRGPNFLHNTGEVAPLHSYRDRVRRRTARYDCPSVARSR</sequence>
<dbReference type="SUPFAM" id="SSF56801">
    <property type="entry name" value="Acetyl-CoA synthetase-like"/>
    <property type="match status" value="1"/>
</dbReference>
<dbReference type="InterPro" id="IPR045851">
    <property type="entry name" value="AMP-bd_C_sf"/>
</dbReference>
<dbReference type="Gene3D" id="3.30.300.30">
    <property type="match status" value="1"/>
</dbReference>
<evidence type="ECO:0000313" key="3">
    <source>
        <dbReference type="Proteomes" id="UP000275727"/>
    </source>
</evidence>
<dbReference type="RefSeq" id="WP_420853125.1">
    <property type="nucleotide sequence ID" value="NZ_AP018711.1"/>
</dbReference>
<organism evidence="2 3">
    <name type="scientific">Sphingosinicella microcystinivorans</name>
    <dbReference type="NCBI Taxonomy" id="335406"/>
    <lineage>
        <taxon>Bacteria</taxon>
        <taxon>Pseudomonadati</taxon>
        <taxon>Pseudomonadota</taxon>
        <taxon>Alphaproteobacteria</taxon>
        <taxon>Sphingomonadales</taxon>
        <taxon>Sphingosinicellaceae</taxon>
        <taxon>Sphingosinicella</taxon>
    </lineage>
</organism>
<dbReference type="InterPro" id="IPR025110">
    <property type="entry name" value="AMP-bd_C"/>
</dbReference>
<dbReference type="KEGG" id="smic:SmB9_33200"/>
<dbReference type="EMBL" id="AP018711">
    <property type="protein sequence ID" value="BBE35662.1"/>
    <property type="molecule type" value="Genomic_DNA"/>
</dbReference>
<dbReference type="Proteomes" id="UP000275727">
    <property type="component" value="Chromosome"/>
</dbReference>
<accession>A0AAD1D831</accession>
<dbReference type="Pfam" id="PF13193">
    <property type="entry name" value="AMP-binding_C"/>
    <property type="match status" value="1"/>
</dbReference>